<dbReference type="OrthoDB" id="5855668at2759"/>
<proteinExistence type="predicted"/>
<dbReference type="EMBL" id="LUCM01000566">
    <property type="protein sequence ID" value="KAA0200372.1"/>
    <property type="molecule type" value="Genomic_DNA"/>
</dbReference>
<accession>A0A8E0VPG4</accession>
<dbReference type="GO" id="GO:0005886">
    <property type="term" value="C:plasma membrane"/>
    <property type="evidence" value="ECO:0007669"/>
    <property type="project" value="TreeGrafter"/>
</dbReference>
<reference evidence="2" key="1">
    <citation type="submission" date="2019-05" db="EMBL/GenBank/DDBJ databases">
        <title>Annotation for the trematode Fasciolopsis buski.</title>
        <authorList>
            <person name="Choi Y.-J."/>
        </authorList>
    </citation>
    <scope>NUCLEOTIDE SEQUENCE</scope>
    <source>
        <strain evidence="2">HT</strain>
        <tissue evidence="2">Whole worm</tissue>
    </source>
</reference>
<dbReference type="GO" id="GO:0005544">
    <property type="term" value="F:calcium-dependent phospholipid binding"/>
    <property type="evidence" value="ECO:0007669"/>
    <property type="project" value="InterPro"/>
</dbReference>
<comment type="caution">
    <text evidence="2">The sequence shown here is derived from an EMBL/GenBank/DDBJ whole genome shotgun (WGS) entry which is preliminary data.</text>
</comment>
<dbReference type="PANTHER" id="PTHR10857">
    <property type="entry name" value="COPINE"/>
    <property type="match status" value="1"/>
</dbReference>
<dbReference type="Pfam" id="PF00168">
    <property type="entry name" value="C2"/>
    <property type="match status" value="2"/>
</dbReference>
<dbReference type="PANTHER" id="PTHR10857:SF106">
    <property type="entry name" value="C2 DOMAIN-CONTAINING PROTEIN"/>
    <property type="match status" value="1"/>
</dbReference>
<dbReference type="InterPro" id="IPR037768">
    <property type="entry name" value="C2B_Copine"/>
</dbReference>
<evidence type="ECO:0000259" key="1">
    <source>
        <dbReference type="PROSITE" id="PS50004"/>
    </source>
</evidence>
<organism evidence="2 3">
    <name type="scientific">Fasciolopsis buskii</name>
    <dbReference type="NCBI Taxonomy" id="27845"/>
    <lineage>
        <taxon>Eukaryota</taxon>
        <taxon>Metazoa</taxon>
        <taxon>Spiralia</taxon>
        <taxon>Lophotrochozoa</taxon>
        <taxon>Platyhelminthes</taxon>
        <taxon>Trematoda</taxon>
        <taxon>Digenea</taxon>
        <taxon>Plagiorchiida</taxon>
        <taxon>Echinostomata</taxon>
        <taxon>Echinostomatoidea</taxon>
        <taxon>Fasciolidae</taxon>
        <taxon>Fasciolopsis</taxon>
    </lineage>
</organism>
<dbReference type="GO" id="GO:0071277">
    <property type="term" value="P:cellular response to calcium ion"/>
    <property type="evidence" value="ECO:0007669"/>
    <property type="project" value="TreeGrafter"/>
</dbReference>
<feature type="domain" description="C2" evidence="1">
    <location>
        <begin position="1"/>
        <end position="131"/>
    </location>
</feature>
<dbReference type="Proteomes" id="UP000728185">
    <property type="component" value="Unassembled WGS sequence"/>
</dbReference>
<dbReference type="PROSITE" id="PS50004">
    <property type="entry name" value="C2"/>
    <property type="match status" value="1"/>
</dbReference>
<dbReference type="AlphaFoldDB" id="A0A8E0VPG4"/>
<protein>
    <recommendedName>
        <fullName evidence="1">C2 domain-containing protein</fullName>
    </recommendedName>
</protein>
<dbReference type="Gene3D" id="2.60.40.150">
    <property type="entry name" value="C2 domain"/>
    <property type="match status" value="2"/>
</dbReference>
<gene>
    <name evidence="2" type="ORF">FBUS_01439</name>
</gene>
<evidence type="ECO:0000313" key="3">
    <source>
        <dbReference type="Proteomes" id="UP000728185"/>
    </source>
</evidence>
<sequence>ETYVIRIFCPNLTRVSSNLSTPTIRITAVVVVVVFEKSITDKCWRELDRTEVIQNTLNPDFVKKIVMEYHFEEQQRLNFAVYDVDCGSDCLSKHVSHCPGCLNNRLNKDFLGNCEATLGEIASSGKIMKPLNRTVVHRTEEIRNTLNPNWRQMVIPLRTLVNGDYDRPLVISCLDWNRSGREALIGEVTTSVNDLLSLYQSGIRSLDVSFAYL</sequence>
<dbReference type="InterPro" id="IPR000008">
    <property type="entry name" value="C2_dom"/>
</dbReference>
<feature type="non-terminal residue" evidence="2">
    <location>
        <position position="213"/>
    </location>
</feature>
<evidence type="ECO:0000313" key="2">
    <source>
        <dbReference type="EMBL" id="KAA0200372.1"/>
    </source>
</evidence>
<dbReference type="CDD" id="cd04047">
    <property type="entry name" value="C2B_Copine"/>
    <property type="match status" value="1"/>
</dbReference>
<dbReference type="SUPFAM" id="SSF49562">
    <property type="entry name" value="C2 domain (Calcium/lipid-binding domain, CaLB)"/>
    <property type="match status" value="2"/>
</dbReference>
<dbReference type="CDD" id="cd04048">
    <property type="entry name" value="C2A_Copine"/>
    <property type="match status" value="1"/>
</dbReference>
<keyword evidence="3" id="KW-1185">Reference proteome</keyword>
<name>A0A8E0VPG4_9TREM</name>
<dbReference type="InterPro" id="IPR035892">
    <property type="entry name" value="C2_domain_sf"/>
</dbReference>
<dbReference type="InterPro" id="IPR045052">
    <property type="entry name" value="Copine"/>
</dbReference>